<dbReference type="AlphaFoldDB" id="A0A1I7S711"/>
<name>A0A1I7S711_BURXY</name>
<dbReference type="Proteomes" id="UP000659654">
    <property type="component" value="Unassembled WGS sequence"/>
</dbReference>
<sequence length="736" mass="84535">MEEQDFLVRLVKRIEEEPSLYKLEDHNYSNDNVRHQAFLRIKDKLIDDGATEDQASVVTIRDKFRILKRRFSSEHRRKGAKSQWPFYQHLTFLIPCVEHSYEQEAMRNAEKRKDSNGVEGDVDGVDVGYDANETWDEPVRYLSERGNEKLFHHGYLYVRDVGCKDSWRCANKTLRCPGRVRFTARGVTETPHRPDELPDIGRAITEIKYREYLELASQSREPHKDLYLKFVAKLDPATRRTFPSLEKSRTTVHKMRNRLNKGIRPRSFEAETLQSSSGNASKSVVEDGGAEDSNRFWSMASSTPRGSPEDNDGEGSVVSVKETLEQSLNLPRSVTRRGVNPFNKDEEKVLFNADLQTWLRTHTCCGVKTKPVYDQIIEAIQMKEQGIVFPAHLERDYVIYAEKYELVKDEVENYVVYRKGKKVVHEAELFDILYDLHQKTAHSRRDVMFKKLNEKYDGISKNLVIMFLKTCRYCELNGIGIPRERSSTQSKRNGSSSPQNNFLMEIMRGADENQLGEGADEDEDYGPSTNSNPLSMFLKACDQNLMSYCDSPKTDSNVSMDEKNDFGEVMALAAYQLRQTYLLLRVVNDPSHLVVCKVNDEDYFPSGKVDHTVADRANWSPGQIVRAYFGFEQRPKDCVVESVGASEAVQDEFFKAKLKLTNQPQNPQRSQENGAPEPKKARTEPAVTARNGSLQSSDMRNIQNRFEEMEERLRFLEQQVFTNTSIPKLDFMGTGA</sequence>
<keyword evidence="6" id="KW-1185">Reference proteome</keyword>
<dbReference type="InterPro" id="IPR006578">
    <property type="entry name" value="MADF-dom"/>
</dbReference>
<feature type="compositionally biased region" description="Polar residues" evidence="1">
    <location>
        <begin position="690"/>
        <end position="704"/>
    </location>
</feature>
<dbReference type="Proteomes" id="UP000095284">
    <property type="component" value="Unplaced"/>
</dbReference>
<dbReference type="Proteomes" id="UP000582659">
    <property type="component" value="Unassembled WGS sequence"/>
</dbReference>
<evidence type="ECO:0000256" key="1">
    <source>
        <dbReference type="SAM" id="MobiDB-lite"/>
    </source>
</evidence>
<dbReference type="PROSITE" id="PS51029">
    <property type="entry name" value="MADF"/>
    <property type="match status" value="1"/>
</dbReference>
<feature type="region of interest" description="Disordered" evidence="1">
    <location>
        <begin position="242"/>
        <end position="320"/>
    </location>
</feature>
<protein>
    <submittedName>
        <fullName evidence="3">(pine wood nematode) hypothetical protein</fullName>
    </submittedName>
    <submittedName>
        <fullName evidence="7">MADF domain-containing protein</fullName>
    </submittedName>
</protein>
<evidence type="ECO:0000313" key="7">
    <source>
        <dbReference type="WBParaSite" id="BXY_0880000.1"/>
    </source>
</evidence>
<organism evidence="5 7">
    <name type="scientific">Bursaphelenchus xylophilus</name>
    <name type="common">Pinewood nematode worm</name>
    <name type="synonym">Aphelenchoides xylophilus</name>
    <dbReference type="NCBI Taxonomy" id="6326"/>
    <lineage>
        <taxon>Eukaryota</taxon>
        <taxon>Metazoa</taxon>
        <taxon>Ecdysozoa</taxon>
        <taxon>Nematoda</taxon>
        <taxon>Chromadorea</taxon>
        <taxon>Rhabditida</taxon>
        <taxon>Tylenchina</taxon>
        <taxon>Tylenchomorpha</taxon>
        <taxon>Aphelenchoidea</taxon>
        <taxon>Aphelenchoididae</taxon>
        <taxon>Bursaphelenchus</taxon>
    </lineage>
</organism>
<proteinExistence type="predicted"/>
<dbReference type="Gene3D" id="2.20.25.240">
    <property type="match status" value="1"/>
</dbReference>
<evidence type="ECO:0000313" key="6">
    <source>
        <dbReference type="Proteomes" id="UP000659654"/>
    </source>
</evidence>
<dbReference type="EMBL" id="CAJFCV020000001">
    <property type="protein sequence ID" value="CAG9079449.1"/>
    <property type="molecule type" value="Genomic_DNA"/>
</dbReference>
<reference evidence="4" key="2">
    <citation type="submission" date="2020-08" db="EMBL/GenBank/DDBJ databases">
        <authorList>
            <person name="Kikuchi T."/>
        </authorList>
    </citation>
    <scope>NUCLEOTIDE SEQUENCE</scope>
    <source>
        <strain evidence="3">Ka4C1</strain>
    </source>
</reference>
<evidence type="ECO:0000313" key="4">
    <source>
        <dbReference type="EMBL" id="CAG9079449.1"/>
    </source>
</evidence>
<feature type="region of interest" description="Disordered" evidence="1">
    <location>
        <begin position="660"/>
        <end position="704"/>
    </location>
</feature>
<accession>A0A1I7S711</accession>
<dbReference type="SMART" id="SM00595">
    <property type="entry name" value="MADF"/>
    <property type="match status" value="1"/>
</dbReference>
<dbReference type="Pfam" id="PF10545">
    <property type="entry name" value="MADF_DNA_bdg"/>
    <property type="match status" value="1"/>
</dbReference>
<reference evidence="7" key="1">
    <citation type="submission" date="2016-11" db="UniProtKB">
        <authorList>
            <consortium name="WormBaseParasite"/>
        </authorList>
    </citation>
    <scope>IDENTIFICATION</scope>
</reference>
<evidence type="ECO:0000313" key="5">
    <source>
        <dbReference type="Proteomes" id="UP000095284"/>
    </source>
</evidence>
<dbReference type="WBParaSite" id="BXY_0880000.1">
    <property type="protein sequence ID" value="BXY_0880000.1"/>
    <property type="gene ID" value="BXY_0880000"/>
</dbReference>
<feature type="compositionally biased region" description="Polar residues" evidence="1">
    <location>
        <begin position="295"/>
        <end position="305"/>
    </location>
</feature>
<gene>
    <name evidence="3" type="ORF">BXYJ_LOCUS139</name>
</gene>
<feature type="compositionally biased region" description="Polar residues" evidence="1">
    <location>
        <begin position="272"/>
        <end position="282"/>
    </location>
</feature>
<evidence type="ECO:0000313" key="3">
    <source>
        <dbReference type="EMBL" id="CAD5207866.1"/>
    </source>
</evidence>
<feature type="compositionally biased region" description="Basic residues" evidence="1">
    <location>
        <begin position="250"/>
        <end position="264"/>
    </location>
</feature>
<evidence type="ECO:0000259" key="2">
    <source>
        <dbReference type="PROSITE" id="PS51029"/>
    </source>
</evidence>
<dbReference type="OrthoDB" id="5876081at2759"/>
<feature type="compositionally biased region" description="Polar residues" evidence="1">
    <location>
        <begin position="660"/>
        <end position="673"/>
    </location>
</feature>
<feature type="domain" description="MADF" evidence="2">
    <location>
        <begin position="9"/>
        <end position="98"/>
    </location>
</feature>
<dbReference type="EMBL" id="CAJFDI010000001">
    <property type="protein sequence ID" value="CAD5207866.1"/>
    <property type="molecule type" value="Genomic_DNA"/>
</dbReference>